<gene>
    <name evidence="1" type="ORF">METZ01_LOCUS49358</name>
</gene>
<protein>
    <submittedName>
        <fullName evidence="1">Uncharacterized protein</fullName>
    </submittedName>
</protein>
<reference evidence="1" key="1">
    <citation type="submission" date="2018-05" db="EMBL/GenBank/DDBJ databases">
        <authorList>
            <person name="Lanie J.A."/>
            <person name="Ng W.-L."/>
            <person name="Kazmierczak K.M."/>
            <person name="Andrzejewski T.M."/>
            <person name="Davidsen T.M."/>
            <person name="Wayne K.J."/>
            <person name="Tettelin H."/>
            <person name="Glass J.I."/>
            <person name="Rusch D."/>
            <person name="Podicherti R."/>
            <person name="Tsui H.-C.T."/>
            <person name="Winkler M.E."/>
        </authorList>
    </citation>
    <scope>NUCLEOTIDE SEQUENCE</scope>
</reference>
<organism evidence="1">
    <name type="scientific">marine metagenome</name>
    <dbReference type="NCBI Taxonomy" id="408172"/>
    <lineage>
        <taxon>unclassified sequences</taxon>
        <taxon>metagenomes</taxon>
        <taxon>ecological metagenomes</taxon>
    </lineage>
</organism>
<dbReference type="AlphaFoldDB" id="A0A381RZB2"/>
<sequence>QEIAPGLYLYHIQRVSEDNGKELEEIVGKFAVIR</sequence>
<dbReference type="EMBL" id="UINC01002421">
    <property type="protein sequence ID" value="SUZ96504.1"/>
    <property type="molecule type" value="Genomic_DNA"/>
</dbReference>
<name>A0A381RZB2_9ZZZZ</name>
<proteinExistence type="predicted"/>
<feature type="non-terminal residue" evidence="1">
    <location>
        <position position="1"/>
    </location>
</feature>
<evidence type="ECO:0000313" key="1">
    <source>
        <dbReference type="EMBL" id="SUZ96504.1"/>
    </source>
</evidence>
<accession>A0A381RZB2</accession>